<feature type="domain" description="Histidine kinase" evidence="15">
    <location>
        <begin position="214"/>
        <end position="422"/>
    </location>
</feature>
<dbReference type="Gene3D" id="1.10.287.130">
    <property type="match status" value="1"/>
</dbReference>
<gene>
    <name evidence="16" type="ORF">BWZ43_05945</name>
</gene>
<keyword evidence="17" id="KW-1185">Reference proteome</keyword>
<evidence type="ECO:0000256" key="14">
    <source>
        <dbReference type="SAM" id="Phobius"/>
    </source>
</evidence>
<evidence type="ECO:0000256" key="2">
    <source>
        <dbReference type="ARBA" id="ARBA00004651"/>
    </source>
</evidence>
<evidence type="ECO:0000256" key="3">
    <source>
        <dbReference type="ARBA" id="ARBA00012438"/>
    </source>
</evidence>
<dbReference type="PROSITE" id="PS50109">
    <property type="entry name" value="HIS_KIN"/>
    <property type="match status" value="1"/>
</dbReference>
<dbReference type="PANTHER" id="PTHR43065:SF46">
    <property type="entry name" value="C4-DICARBOXYLATE TRANSPORT SENSOR PROTEIN DCTB"/>
    <property type="match status" value="1"/>
</dbReference>
<keyword evidence="10" id="KW-0067">ATP-binding</keyword>
<evidence type="ECO:0000256" key="1">
    <source>
        <dbReference type="ARBA" id="ARBA00000085"/>
    </source>
</evidence>
<keyword evidence="8" id="KW-0547">Nucleotide-binding</keyword>
<dbReference type="SUPFAM" id="SSF55874">
    <property type="entry name" value="ATPase domain of HSP90 chaperone/DNA topoisomerase II/histidine kinase"/>
    <property type="match status" value="1"/>
</dbReference>
<evidence type="ECO:0000256" key="8">
    <source>
        <dbReference type="ARBA" id="ARBA00022741"/>
    </source>
</evidence>
<keyword evidence="12" id="KW-0902">Two-component regulatory system</keyword>
<comment type="caution">
    <text evidence="16">The sequence shown here is derived from an EMBL/GenBank/DDBJ whole genome shotgun (WGS) entry which is preliminary data.</text>
</comment>
<dbReference type="Proteomes" id="UP000189761">
    <property type="component" value="Unassembled WGS sequence"/>
</dbReference>
<feature type="transmembrane region" description="Helical" evidence="14">
    <location>
        <begin position="42"/>
        <end position="59"/>
    </location>
</feature>
<evidence type="ECO:0000256" key="4">
    <source>
        <dbReference type="ARBA" id="ARBA00022475"/>
    </source>
</evidence>
<dbReference type="SMART" id="SM00387">
    <property type="entry name" value="HATPase_c"/>
    <property type="match status" value="1"/>
</dbReference>
<dbReference type="InterPro" id="IPR036097">
    <property type="entry name" value="HisK_dim/P_sf"/>
</dbReference>
<dbReference type="InterPro" id="IPR005467">
    <property type="entry name" value="His_kinase_dom"/>
</dbReference>
<organism evidence="16 17">
    <name type="scientific">Heyndrickxia oleronia</name>
    <dbReference type="NCBI Taxonomy" id="38875"/>
    <lineage>
        <taxon>Bacteria</taxon>
        <taxon>Bacillati</taxon>
        <taxon>Bacillota</taxon>
        <taxon>Bacilli</taxon>
        <taxon>Bacillales</taxon>
        <taxon>Bacillaceae</taxon>
        <taxon>Heyndrickxia</taxon>
    </lineage>
</organism>
<dbReference type="SMART" id="SM00388">
    <property type="entry name" value="HisKA"/>
    <property type="match status" value="1"/>
</dbReference>
<keyword evidence="9 16" id="KW-0418">Kinase</keyword>
<evidence type="ECO:0000256" key="6">
    <source>
        <dbReference type="ARBA" id="ARBA00022679"/>
    </source>
</evidence>
<keyword evidence="5" id="KW-0597">Phosphoprotein</keyword>
<reference evidence="16 17" key="1">
    <citation type="submission" date="2017-01" db="EMBL/GenBank/DDBJ databases">
        <title>Draft genome sequence of Bacillus oleronius.</title>
        <authorList>
            <person name="Allam M."/>
        </authorList>
    </citation>
    <scope>NUCLEOTIDE SEQUENCE [LARGE SCALE GENOMIC DNA]</scope>
    <source>
        <strain evidence="16 17">DSM 9356</strain>
    </source>
</reference>
<dbReference type="Gene3D" id="3.30.565.10">
    <property type="entry name" value="Histidine kinase-like ATPase, C-terminal domain"/>
    <property type="match status" value="1"/>
</dbReference>
<dbReference type="InterPro" id="IPR003661">
    <property type="entry name" value="HisK_dim/P_dom"/>
</dbReference>
<keyword evidence="13 14" id="KW-0472">Membrane</keyword>
<dbReference type="Pfam" id="PF07694">
    <property type="entry name" value="5TM-5TMR_LYT"/>
    <property type="match status" value="1"/>
</dbReference>
<comment type="subcellular location">
    <subcellularLocation>
        <location evidence="2">Cell membrane</location>
        <topology evidence="2">Multi-pass membrane protein</topology>
    </subcellularLocation>
</comment>
<dbReference type="InterPro" id="IPR003594">
    <property type="entry name" value="HATPase_dom"/>
</dbReference>
<dbReference type="InterPro" id="IPR004358">
    <property type="entry name" value="Sig_transdc_His_kin-like_C"/>
</dbReference>
<evidence type="ECO:0000256" key="13">
    <source>
        <dbReference type="ARBA" id="ARBA00023136"/>
    </source>
</evidence>
<keyword evidence="7 14" id="KW-0812">Transmembrane</keyword>
<dbReference type="PRINTS" id="PR00344">
    <property type="entry name" value="BCTRLSENSOR"/>
</dbReference>
<dbReference type="GO" id="GO:0005886">
    <property type="term" value="C:plasma membrane"/>
    <property type="evidence" value="ECO:0007669"/>
    <property type="project" value="UniProtKB-SubCell"/>
</dbReference>
<keyword evidence="4" id="KW-1003">Cell membrane</keyword>
<feature type="transmembrane region" description="Helical" evidence="14">
    <location>
        <begin position="71"/>
        <end position="93"/>
    </location>
</feature>
<feature type="transmembrane region" description="Helical" evidence="14">
    <location>
        <begin position="135"/>
        <end position="158"/>
    </location>
</feature>
<keyword evidence="6" id="KW-0808">Transferase</keyword>
<proteinExistence type="predicted"/>
<sequence length="423" mass="48349">MYPKGSSTLLETLLLNFLFLLIPVLIFLIFFEHRPHSNNKFVLVLLSAVTMILCITMPIKIKLGFIIDLRYIPFIIVALFGGYKAVWPLYILLNLYRFYVGGEGTFQSFLFSTIIFILIPLFNRKFIKLSSKKRVLFAGFVCSLIACIYLTSLSTFFNSLNSEFWYVGLLTFITNVGAMLIIMILIEQIIANIKNREQFVHSERLNVVSELSASVSHEIRNPLTVTSGFLQLLKQSTTITNEEKRYIELSLQELHRAEKIVSDYLSFAKPQSENMVYSNLFTETEYTKDLIIPFATMHQVEVQFHFTNTLFTRYDRNQIQQCLINLYKNGIEAMKETGGGTLTIDISEKKQKILIKIQDTGIGMTRDQISHLGQPYYSTKEKGTGLGMLMVYSTINKLKGSIDIESRKGKGTTFLITIPVLEA</sequence>
<dbReference type="PANTHER" id="PTHR43065">
    <property type="entry name" value="SENSOR HISTIDINE KINASE"/>
    <property type="match status" value="1"/>
</dbReference>
<dbReference type="CDD" id="cd00082">
    <property type="entry name" value="HisKA"/>
    <property type="match status" value="1"/>
</dbReference>
<evidence type="ECO:0000313" key="17">
    <source>
        <dbReference type="Proteomes" id="UP000189761"/>
    </source>
</evidence>
<evidence type="ECO:0000256" key="7">
    <source>
        <dbReference type="ARBA" id="ARBA00022692"/>
    </source>
</evidence>
<feature type="transmembrane region" description="Helical" evidence="14">
    <location>
        <begin position="164"/>
        <end position="186"/>
    </location>
</feature>
<name>A0A8E2IG20_9BACI</name>
<dbReference type="Pfam" id="PF00512">
    <property type="entry name" value="HisKA"/>
    <property type="match status" value="1"/>
</dbReference>
<evidence type="ECO:0000313" key="16">
    <source>
        <dbReference type="EMBL" id="OOP69286.1"/>
    </source>
</evidence>
<accession>A0A8E2IG20</accession>
<evidence type="ECO:0000256" key="11">
    <source>
        <dbReference type="ARBA" id="ARBA00022989"/>
    </source>
</evidence>
<keyword evidence="11 14" id="KW-1133">Transmembrane helix</keyword>
<dbReference type="SUPFAM" id="SSF47384">
    <property type="entry name" value="Homodimeric domain of signal transducing histidine kinase"/>
    <property type="match status" value="1"/>
</dbReference>
<dbReference type="InterPro" id="IPR036890">
    <property type="entry name" value="HATPase_C_sf"/>
</dbReference>
<dbReference type="GO" id="GO:0000155">
    <property type="term" value="F:phosphorelay sensor kinase activity"/>
    <property type="evidence" value="ECO:0007669"/>
    <property type="project" value="InterPro"/>
</dbReference>
<dbReference type="GO" id="GO:0071555">
    <property type="term" value="P:cell wall organization"/>
    <property type="evidence" value="ECO:0007669"/>
    <property type="project" value="InterPro"/>
</dbReference>
<comment type="catalytic activity">
    <reaction evidence="1">
        <text>ATP + protein L-histidine = ADP + protein N-phospho-L-histidine.</text>
        <dbReference type="EC" id="2.7.13.3"/>
    </reaction>
</comment>
<dbReference type="EMBL" id="MTLA01000062">
    <property type="protein sequence ID" value="OOP69286.1"/>
    <property type="molecule type" value="Genomic_DNA"/>
</dbReference>
<dbReference type="GO" id="GO:0005524">
    <property type="term" value="F:ATP binding"/>
    <property type="evidence" value="ECO:0007669"/>
    <property type="project" value="UniProtKB-KW"/>
</dbReference>
<protein>
    <recommendedName>
        <fullName evidence="3">histidine kinase</fullName>
        <ecNumber evidence="3">2.7.13.3</ecNumber>
    </recommendedName>
</protein>
<evidence type="ECO:0000256" key="5">
    <source>
        <dbReference type="ARBA" id="ARBA00022553"/>
    </source>
</evidence>
<dbReference type="InterPro" id="IPR011620">
    <property type="entry name" value="Sig_transdc_His_kinase_LytS_TM"/>
</dbReference>
<dbReference type="Pfam" id="PF02518">
    <property type="entry name" value="HATPase_c"/>
    <property type="match status" value="1"/>
</dbReference>
<evidence type="ECO:0000256" key="12">
    <source>
        <dbReference type="ARBA" id="ARBA00023012"/>
    </source>
</evidence>
<dbReference type="AlphaFoldDB" id="A0A8E2IG20"/>
<feature type="transmembrane region" description="Helical" evidence="14">
    <location>
        <begin position="105"/>
        <end position="123"/>
    </location>
</feature>
<feature type="transmembrane region" description="Helical" evidence="14">
    <location>
        <begin position="12"/>
        <end position="30"/>
    </location>
</feature>
<dbReference type="EC" id="2.7.13.3" evidence="3"/>
<evidence type="ECO:0000256" key="9">
    <source>
        <dbReference type="ARBA" id="ARBA00022777"/>
    </source>
</evidence>
<evidence type="ECO:0000256" key="10">
    <source>
        <dbReference type="ARBA" id="ARBA00022840"/>
    </source>
</evidence>
<evidence type="ECO:0000259" key="15">
    <source>
        <dbReference type="PROSITE" id="PS50109"/>
    </source>
</evidence>